<protein>
    <submittedName>
        <fullName evidence="6">Glycosyltransferase involved in cell wall bisynthesis</fullName>
    </submittedName>
</protein>
<dbReference type="InterPro" id="IPR028098">
    <property type="entry name" value="Glyco_trans_4-like_N"/>
</dbReference>
<feature type="region of interest" description="Disordered" evidence="3">
    <location>
        <begin position="373"/>
        <end position="393"/>
    </location>
</feature>
<keyword evidence="7" id="KW-1185">Reference proteome</keyword>
<evidence type="ECO:0000256" key="1">
    <source>
        <dbReference type="ARBA" id="ARBA00022676"/>
    </source>
</evidence>
<keyword evidence="2 6" id="KW-0808">Transferase</keyword>
<dbReference type="OrthoDB" id="3646807at2"/>
<organism evidence="6 7">
    <name type="scientific">Streptacidiphilus jiangxiensis</name>
    <dbReference type="NCBI Taxonomy" id="235985"/>
    <lineage>
        <taxon>Bacteria</taxon>
        <taxon>Bacillati</taxon>
        <taxon>Actinomycetota</taxon>
        <taxon>Actinomycetes</taxon>
        <taxon>Kitasatosporales</taxon>
        <taxon>Streptomycetaceae</taxon>
        <taxon>Streptacidiphilus</taxon>
    </lineage>
</organism>
<evidence type="ECO:0000259" key="4">
    <source>
        <dbReference type="Pfam" id="PF00534"/>
    </source>
</evidence>
<reference evidence="7" key="1">
    <citation type="submission" date="2016-10" db="EMBL/GenBank/DDBJ databases">
        <authorList>
            <person name="Varghese N."/>
        </authorList>
    </citation>
    <scope>NUCLEOTIDE SEQUENCE [LARGE SCALE GENOMIC DNA]</scope>
    <source>
        <strain evidence="7">DSM 45096 / BCRC 16803 / CGMCC 4.1857 / CIP 109030 / JCM 12277 / KCTC 19219 / NBRC 100920 / 33214</strain>
    </source>
</reference>
<accession>A0A1H7QPZ1</accession>
<proteinExistence type="predicted"/>
<dbReference type="AlphaFoldDB" id="A0A1H7QPZ1"/>
<sequence>MRVATVITRMQAGAGVVALRGALALDPQRYQVTFVAGSGDRLLDEARAAGLEVLLEPALRSPIAPHQDLLALHRLTRLFVRRGFDVVHTHSSKAGALGRVAAHRAGVPRIVHTFHGFPFHEFQSAPRREAYVRIERRVGRFTDVALCVGTAVSVEAVRRGLVGPERVRTIAIPVPVGATTVTPQTRAHARRALGLTGAGPVVGAVGRLSYQKAPEDFVAALLALHRPDVTGVWIGGGELAHRMQELARDAMPRARIVLAGERGDVPELLPAFDVFALPSRYEGLPVAICEAMVCGVPVVATAVNSVPDVVCPGESGLLVPPERPDLFARAVAHLLDRPADAARMAKAARARIDDRFSEHALGETLAAAYSDGAPWTTPHDAPSRPVGRHAVFQ</sequence>
<evidence type="ECO:0000313" key="7">
    <source>
        <dbReference type="Proteomes" id="UP000183015"/>
    </source>
</evidence>
<dbReference type="EMBL" id="FOAZ01000009">
    <property type="protein sequence ID" value="SEL49685.1"/>
    <property type="molecule type" value="Genomic_DNA"/>
</dbReference>
<dbReference type="InterPro" id="IPR001296">
    <property type="entry name" value="Glyco_trans_1"/>
</dbReference>
<dbReference type="Pfam" id="PF13439">
    <property type="entry name" value="Glyco_transf_4"/>
    <property type="match status" value="1"/>
</dbReference>
<dbReference type="PANTHER" id="PTHR45947:SF3">
    <property type="entry name" value="SULFOQUINOVOSYL TRANSFERASE SQD2"/>
    <property type="match status" value="1"/>
</dbReference>
<evidence type="ECO:0000256" key="3">
    <source>
        <dbReference type="SAM" id="MobiDB-lite"/>
    </source>
</evidence>
<dbReference type="GO" id="GO:0016758">
    <property type="term" value="F:hexosyltransferase activity"/>
    <property type="evidence" value="ECO:0007669"/>
    <property type="project" value="TreeGrafter"/>
</dbReference>
<evidence type="ECO:0000259" key="5">
    <source>
        <dbReference type="Pfam" id="PF13439"/>
    </source>
</evidence>
<dbReference type="Pfam" id="PF00534">
    <property type="entry name" value="Glycos_transf_1"/>
    <property type="match status" value="1"/>
</dbReference>
<dbReference type="SUPFAM" id="SSF53756">
    <property type="entry name" value="UDP-Glycosyltransferase/glycogen phosphorylase"/>
    <property type="match status" value="1"/>
</dbReference>
<gene>
    <name evidence="6" type="ORF">SAMN05414137_109137</name>
</gene>
<dbReference type="PANTHER" id="PTHR45947">
    <property type="entry name" value="SULFOQUINOVOSYL TRANSFERASE SQD2"/>
    <property type="match status" value="1"/>
</dbReference>
<evidence type="ECO:0000313" key="6">
    <source>
        <dbReference type="EMBL" id="SEL49685.1"/>
    </source>
</evidence>
<name>A0A1H7QPZ1_STRJI</name>
<feature type="domain" description="Glycosyl transferase family 1" evidence="4">
    <location>
        <begin position="190"/>
        <end position="350"/>
    </location>
</feature>
<dbReference type="InterPro" id="IPR050194">
    <property type="entry name" value="Glycosyltransferase_grp1"/>
</dbReference>
<evidence type="ECO:0000256" key="2">
    <source>
        <dbReference type="ARBA" id="ARBA00022679"/>
    </source>
</evidence>
<keyword evidence="1" id="KW-0328">Glycosyltransferase</keyword>
<dbReference type="Gene3D" id="3.40.50.2000">
    <property type="entry name" value="Glycogen Phosphorylase B"/>
    <property type="match status" value="2"/>
</dbReference>
<dbReference type="STRING" id="235985.SAMN05414137_109137"/>
<dbReference type="Proteomes" id="UP000183015">
    <property type="component" value="Unassembled WGS sequence"/>
</dbReference>
<feature type="domain" description="Glycosyltransferase subfamily 4-like N-terminal" evidence="5">
    <location>
        <begin position="13"/>
        <end position="171"/>
    </location>
</feature>
<dbReference type="RefSeq" id="WP_082014931.1">
    <property type="nucleotide sequence ID" value="NZ_BBPN01000009.1"/>
</dbReference>
<dbReference type="GO" id="GO:1901137">
    <property type="term" value="P:carbohydrate derivative biosynthetic process"/>
    <property type="evidence" value="ECO:0007669"/>
    <property type="project" value="UniProtKB-ARBA"/>
</dbReference>
<dbReference type="eggNOG" id="COG0438">
    <property type="taxonomic scope" value="Bacteria"/>
</dbReference>